<keyword evidence="2" id="KW-0496">Mitochondrion</keyword>
<keyword evidence="1" id="KW-0472">Membrane</keyword>
<name>A0A1Y0AZQ2_9LAMI</name>
<organism evidence="2">
    <name type="scientific">Utricularia reniformis</name>
    <dbReference type="NCBI Taxonomy" id="192314"/>
    <lineage>
        <taxon>Eukaryota</taxon>
        <taxon>Viridiplantae</taxon>
        <taxon>Streptophyta</taxon>
        <taxon>Embryophyta</taxon>
        <taxon>Tracheophyta</taxon>
        <taxon>Spermatophyta</taxon>
        <taxon>Magnoliopsida</taxon>
        <taxon>eudicotyledons</taxon>
        <taxon>Gunneridae</taxon>
        <taxon>Pentapetalae</taxon>
        <taxon>asterids</taxon>
        <taxon>lamiids</taxon>
        <taxon>Lamiales</taxon>
        <taxon>Lentibulariaceae</taxon>
        <taxon>Utricularia</taxon>
    </lineage>
</organism>
<keyword evidence="1" id="KW-0812">Transmembrane</keyword>
<evidence type="ECO:0000313" key="2">
    <source>
        <dbReference type="EMBL" id="ART30662.1"/>
    </source>
</evidence>
<dbReference type="EMBL" id="KY774314">
    <property type="protein sequence ID" value="ART30662.1"/>
    <property type="molecule type" value="Genomic_DNA"/>
</dbReference>
<accession>A0A1Y0AZQ2</accession>
<proteinExistence type="predicted"/>
<gene>
    <name evidence="2" type="ORF">AEK19_MT0392</name>
</gene>
<protein>
    <submittedName>
        <fullName evidence="2">Uncharacterized protein</fullName>
    </submittedName>
</protein>
<evidence type="ECO:0000256" key="1">
    <source>
        <dbReference type="SAM" id="Phobius"/>
    </source>
</evidence>
<sequence length="95" mass="10955">MICFLLSNLSLYHLLEFVNHLSGAMRTAMWLGFGPTLVLPVFQYSLELFYRRRRLKGELNLTELTISRVDFLNVTHEYHPLGVDQRVVNGSGISK</sequence>
<reference evidence="2" key="1">
    <citation type="submission" date="2017-03" db="EMBL/GenBank/DDBJ databases">
        <title>The mitochondrial genome of the carnivorous plant Utricularia reniformis (Lentibulariaceae): structure, comparative analysis and evolutionary landmarks.</title>
        <authorList>
            <person name="Silva S.R."/>
            <person name="Alvarenga D.O."/>
            <person name="Michael T.P."/>
            <person name="Miranda V.F.O."/>
            <person name="Varani A.M."/>
        </authorList>
    </citation>
    <scope>NUCLEOTIDE SEQUENCE</scope>
</reference>
<dbReference type="AlphaFoldDB" id="A0A1Y0AZQ2"/>
<geneLocation type="mitochondrion" evidence="2"/>
<feature type="transmembrane region" description="Helical" evidence="1">
    <location>
        <begin position="27"/>
        <end position="46"/>
    </location>
</feature>
<keyword evidence="1" id="KW-1133">Transmembrane helix</keyword>